<organism evidence="1">
    <name type="scientific">Tanacetum cinerariifolium</name>
    <name type="common">Dalmatian daisy</name>
    <name type="synonym">Chrysanthemum cinerariifolium</name>
    <dbReference type="NCBI Taxonomy" id="118510"/>
    <lineage>
        <taxon>Eukaryota</taxon>
        <taxon>Viridiplantae</taxon>
        <taxon>Streptophyta</taxon>
        <taxon>Embryophyta</taxon>
        <taxon>Tracheophyta</taxon>
        <taxon>Spermatophyta</taxon>
        <taxon>Magnoliopsida</taxon>
        <taxon>eudicotyledons</taxon>
        <taxon>Gunneridae</taxon>
        <taxon>Pentapetalae</taxon>
        <taxon>asterids</taxon>
        <taxon>campanulids</taxon>
        <taxon>Asterales</taxon>
        <taxon>Asteraceae</taxon>
        <taxon>Asteroideae</taxon>
        <taxon>Anthemideae</taxon>
        <taxon>Anthemidinae</taxon>
        <taxon>Tanacetum</taxon>
    </lineage>
</organism>
<comment type="caution">
    <text evidence="1">The sequence shown here is derived from an EMBL/GenBank/DDBJ whole genome shotgun (WGS) entry which is preliminary data.</text>
</comment>
<dbReference type="EMBL" id="BKCJ011108053">
    <property type="protein sequence ID" value="GFC86997.1"/>
    <property type="molecule type" value="Genomic_DNA"/>
</dbReference>
<sequence length="82" mass="9242">MSLIELGQASVPFPGHLKEKIYNEKEVLMKLKKLQVNSTEVAKVLKRLPKEKSGIKEEIEATMHAHCSTSLKDDLSPKEKDP</sequence>
<reference evidence="1" key="1">
    <citation type="journal article" date="2019" name="Sci. Rep.">
        <title>Draft genome of Tanacetum cinerariifolium, the natural source of mosquito coil.</title>
        <authorList>
            <person name="Yamashiro T."/>
            <person name="Shiraishi A."/>
            <person name="Satake H."/>
            <person name="Nakayama K."/>
        </authorList>
    </citation>
    <scope>NUCLEOTIDE SEQUENCE</scope>
</reference>
<name>A0A699RPH1_TANCI</name>
<evidence type="ECO:0000313" key="1">
    <source>
        <dbReference type="EMBL" id="GFC86997.1"/>
    </source>
</evidence>
<proteinExistence type="predicted"/>
<accession>A0A699RPH1</accession>
<gene>
    <name evidence="1" type="ORF">Tci_858967</name>
</gene>
<dbReference type="AlphaFoldDB" id="A0A699RPH1"/>
<protein>
    <submittedName>
        <fullName evidence="1">Uncharacterized protein</fullName>
    </submittedName>
</protein>